<dbReference type="InterPro" id="IPR006621">
    <property type="entry name" value="Nose-resist-to-fluoxetine_N"/>
</dbReference>
<comment type="caution">
    <text evidence="4">The sequence shown here is derived from an EMBL/GenBank/DDBJ whole genome shotgun (WGS) entry which is preliminary data.</text>
</comment>
<keyword evidence="1" id="KW-0812">Transmembrane</keyword>
<dbReference type="InterPro" id="IPR052728">
    <property type="entry name" value="O2_lipid_transport_reg"/>
</dbReference>
<dbReference type="Proteomes" id="UP000625711">
    <property type="component" value="Unassembled WGS sequence"/>
</dbReference>
<feature type="transmembrane region" description="Helical" evidence="1">
    <location>
        <begin position="259"/>
        <end position="279"/>
    </location>
</feature>
<feature type="transmembrane region" description="Helical" evidence="1">
    <location>
        <begin position="576"/>
        <end position="603"/>
    </location>
</feature>
<gene>
    <name evidence="4" type="ORF">GWI33_014338</name>
</gene>
<dbReference type="GO" id="GO:0016747">
    <property type="term" value="F:acyltransferase activity, transferring groups other than amino-acyl groups"/>
    <property type="evidence" value="ECO:0007669"/>
    <property type="project" value="InterPro"/>
</dbReference>
<organism evidence="4 5">
    <name type="scientific">Rhynchophorus ferrugineus</name>
    <name type="common">Red palm weevil</name>
    <name type="synonym">Curculio ferrugineus</name>
    <dbReference type="NCBI Taxonomy" id="354439"/>
    <lineage>
        <taxon>Eukaryota</taxon>
        <taxon>Metazoa</taxon>
        <taxon>Ecdysozoa</taxon>
        <taxon>Arthropoda</taxon>
        <taxon>Hexapoda</taxon>
        <taxon>Insecta</taxon>
        <taxon>Pterygota</taxon>
        <taxon>Neoptera</taxon>
        <taxon>Endopterygota</taxon>
        <taxon>Coleoptera</taxon>
        <taxon>Polyphaga</taxon>
        <taxon>Cucujiformia</taxon>
        <taxon>Curculionidae</taxon>
        <taxon>Dryophthorinae</taxon>
        <taxon>Rhynchophorus</taxon>
    </lineage>
</organism>
<evidence type="ECO:0000313" key="5">
    <source>
        <dbReference type="Proteomes" id="UP000625711"/>
    </source>
</evidence>
<evidence type="ECO:0000259" key="2">
    <source>
        <dbReference type="Pfam" id="PF01757"/>
    </source>
</evidence>
<dbReference type="PANTHER" id="PTHR11161:SF69">
    <property type="entry name" value="NOSE RESISTANT TO FLUOXETINE PROTEIN 6-LIKE PROTEIN"/>
    <property type="match status" value="1"/>
</dbReference>
<feature type="transmembrane region" description="Helical" evidence="1">
    <location>
        <begin position="447"/>
        <end position="465"/>
    </location>
</feature>
<dbReference type="PANTHER" id="PTHR11161">
    <property type="entry name" value="O-ACYLTRANSFERASE"/>
    <property type="match status" value="1"/>
</dbReference>
<protein>
    <recommendedName>
        <fullName evidence="6">Nose resistant to fluoxetine protein 6-like protein</fullName>
    </recommendedName>
</protein>
<accession>A0A834I574</accession>
<proteinExistence type="predicted"/>
<evidence type="ECO:0000313" key="4">
    <source>
        <dbReference type="EMBL" id="KAF7272901.1"/>
    </source>
</evidence>
<dbReference type="InterPro" id="IPR002656">
    <property type="entry name" value="Acyl_transf_3_dom"/>
</dbReference>
<name>A0A834I574_RHYFE</name>
<evidence type="ECO:0000256" key="1">
    <source>
        <dbReference type="SAM" id="Phobius"/>
    </source>
</evidence>
<feature type="transmembrane region" description="Helical" evidence="1">
    <location>
        <begin position="407"/>
        <end position="427"/>
    </location>
</feature>
<dbReference type="OrthoDB" id="207378at2759"/>
<feature type="transmembrane region" description="Helical" evidence="1">
    <location>
        <begin position="516"/>
        <end position="539"/>
    </location>
</feature>
<keyword evidence="1" id="KW-0472">Membrane</keyword>
<sequence>MESGYYFCAGRMRFTAALVYDASGHYTSPYYFGNVFWQGSLSLCDELRDKDPNNLVPSPFTTNFFIAKIRISNTSDIQGDRILLLGECLPKSCKEADVKILLDQETYHGGTLSVLNVRSIPGEYSVYTDRKSHIVGGFCLIVLLIITLASVVDLTTKRNLCSSDLEVNMSDVKSLHNMRKRKTCMRIILAFSALRNGKRILSVDRIPDDSISCLHGLKFLSIVWIIMVHTFLAAFGIGINRGLRRQTEDNFMFQTISNATFSVDTFFFISGLLITLLFLRNNDRRKLPIKQLFSIKILFLDILRLLSMIVYRFLRLTPAYFLVLNVNEIIMKNIHSNSVFSPAIFDHVTCKKYWWRNVLYINNFFPQQEFCMLWSWYLANDSQFYVIASILLIIAVKNAKSFKAVSVTLGILLISSWIATFVIAMKNKYVATVKDPFALFDELYDKPWMRIGPYLIGMIVGYYLYKNNCKININPLIVIIGWILSLSCLASLVYGLGKDGLVPPASAFYVAFGHTAWGLSIAWITVACCSGYGGCLNSIFSWKLFLPVSRLTYCAYLVHPMMMCFTNFVLDGPIHMHTFFMMVMFFGNLVITFLVAFVISIGFEAPMINILKLAFS</sequence>
<reference evidence="4" key="1">
    <citation type="submission" date="2020-08" db="EMBL/GenBank/DDBJ databases">
        <title>Genome sequencing and assembly of the red palm weevil Rhynchophorus ferrugineus.</title>
        <authorList>
            <person name="Dias G.B."/>
            <person name="Bergman C.M."/>
            <person name="Manee M."/>
        </authorList>
    </citation>
    <scope>NUCLEOTIDE SEQUENCE</scope>
    <source>
        <strain evidence="4">AA-2017</strain>
        <tissue evidence="4">Whole larva</tissue>
    </source>
</reference>
<feature type="transmembrane region" description="Helical" evidence="1">
    <location>
        <begin position="551"/>
        <end position="570"/>
    </location>
</feature>
<feature type="transmembrane region" description="Helical" evidence="1">
    <location>
        <begin position="219"/>
        <end position="239"/>
    </location>
</feature>
<feature type="transmembrane region" description="Helical" evidence="1">
    <location>
        <begin position="477"/>
        <end position="496"/>
    </location>
</feature>
<dbReference type="AlphaFoldDB" id="A0A834I574"/>
<evidence type="ECO:0000259" key="3">
    <source>
        <dbReference type="Pfam" id="PF20146"/>
    </source>
</evidence>
<feature type="domain" description="Nose resistant-to-fluoxetine protein N-terminal" evidence="3">
    <location>
        <begin position="15"/>
        <end position="101"/>
    </location>
</feature>
<keyword evidence="5" id="KW-1185">Reference proteome</keyword>
<feature type="transmembrane region" description="Helical" evidence="1">
    <location>
        <begin position="291"/>
        <end position="314"/>
    </location>
</feature>
<evidence type="ECO:0008006" key="6">
    <source>
        <dbReference type="Google" id="ProtNLM"/>
    </source>
</evidence>
<feature type="transmembrane region" description="Helical" evidence="1">
    <location>
        <begin position="134"/>
        <end position="152"/>
    </location>
</feature>
<dbReference type="Pfam" id="PF20146">
    <property type="entry name" value="NRF"/>
    <property type="match status" value="1"/>
</dbReference>
<dbReference type="Pfam" id="PF01757">
    <property type="entry name" value="Acyl_transf_3"/>
    <property type="match status" value="1"/>
</dbReference>
<feature type="domain" description="Acyltransferase 3" evidence="2">
    <location>
        <begin position="213"/>
        <end position="600"/>
    </location>
</feature>
<keyword evidence="1" id="KW-1133">Transmembrane helix</keyword>
<feature type="transmembrane region" description="Helical" evidence="1">
    <location>
        <begin position="374"/>
        <end position="395"/>
    </location>
</feature>
<dbReference type="EMBL" id="JAACXV010013657">
    <property type="protein sequence ID" value="KAF7272901.1"/>
    <property type="molecule type" value="Genomic_DNA"/>
</dbReference>